<dbReference type="PANTHER" id="PTHR33499">
    <property type="entry name" value="OS12G0282400 PROTEIN-RELATED"/>
    <property type="match status" value="1"/>
</dbReference>
<dbReference type="Proteomes" id="UP001634393">
    <property type="component" value="Unassembled WGS sequence"/>
</dbReference>
<accession>A0ABD3UDD2</accession>
<evidence type="ECO:0000256" key="1">
    <source>
        <dbReference type="SAM" id="MobiDB-lite"/>
    </source>
</evidence>
<keyword evidence="3" id="KW-1185">Reference proteome</keyword>
<dbReference type="PANTHER" id="PTHR33499:SF43">
    <property type="entry name" value="TRANSPOSASE, PTTA_EN_SPM, PLANT"/>
    <property type="match status" value="1"/>
</dbReference>
<comment type="caution">
    <text evidence="2">The sequence shown here is derived from an EMBL/GenBank/DDBJ whole genome shotgun (WGS) entry which is preliminary data.</text>
</comment>
<feature type="region of interest" description="Disordered" evidence="1">
    <location>
        <begin position="36"/>
        <end position="66"/>
    </location>
</feature>
<feature type="compositionally biased region" description="Polar residues" evidence="1">
    <location>
        <begin position="36"/>
        <end position="46"/>
    </location>
</feature>
<gene>
    <name evidence="2" type="ORF">ACJIZ3_003695</name>
</gene>
<feature type="region of interest" description="Disordered" evidence="1">
    <location>
        <begin position="292"/>
        <end position="312"/>
    </location>
</feature>
<dbReference type="Pfam" id="PF03004">
    <property type="entry name" value="Transposase_24"/>
    <property type="match status" value="1"/>
</dbReference>
<reference evidence="2 3" key="1">
    <citation type="submission" date="2024-12" db="EMBL/GenBank/DDBJ databases">
        <title>The unique morphological basis and parallel evolutionary history of personate flowers in Penstemon.</title>
        <authorList>
            <person name="Depatie T.H."/>
            <person name="Wessinger C.A."/>
        </authorList>
    </citation>
    <scope>NUCLEOTIDE SEQUENCE [LARGE SCALE GENOMIC DNA]</scope>
    <source>
        <strain evidence="2">WTNN_2</strain>
        <tissue evidence="2">Leaf</tissue>
    </source>
</reference>
<sequence length="393" mass="45442">MRLHAYLDMPAAGQDRNMQVDVQNDSHEQVDDLAQISTTTNGASSKKGNRGVTKGASVDKKRRRTNQKLDITIHPDRRRIVGENAKDFKTEACVVLKQHAPIKYSRWMDIPDDDKKKIWISMKQKFNLQEDIQTKKVVFEQLNRQYRSRRRYKLHEYYLKIKGDIDILKRPPSGVSEDDWKMLINYFESDAFKDKSDRNKENRKSLKMSHSCGTKSTAQYCYEDRDVETGKEPTRTCAWQMTRYNDKKKSWVDEASRRAYEDIVRYQNEAAEDGQDPLTEDEAFIKALGPEKSSRLRGCGDGLKPPSKRGQSINKELQKENEELKKQAEENKESLESLKKTIESLVSNQENQVQLQVQAILKNQLPAILQNLGQYGHTLSNNIFGFTCNIGII</sequence>
<organism evidence="2 3">
    <name type="scientific">Penstemon smallii</name>
    <dbReference type="NCBI Taxonomy" id="265156"/>
    <lineage>
        <taxon>Eukaryota</taxon>
        <taxon>Viridiplantae</taxon>
        <taxon>Streptophyta</taxon>
        <taxon>Embryophyta</taxon>
        <taxon>Tracheophyta</taxon>
        <taxon>Spermatophyta</taxon>
        <taxon>Magnoliopsida</taxon>
        <taxon>eudicotyledons</taxon>
        <taxon>Gunneridae</taxon>
        <taxon>Pentapetalae</taxon>
        <taxon>asterids</taxon>
        <taxon>lamiids</taxon>
        <taxon>Lamiales</taxon>
        <taxon>Plantaginaceae</taxon>
        <taxon>Cheloneae</taxon>
        <taxon>Penstemon</taxon>
    </lineage>
</organism>
<dbReference type="InterPro" id="IPR004252">
    <property type="entry name" value="Probable_transposase_24"/>
</dbReference>
<evidence type="ECO:0000313" key="2">
    <source>
        <dbReference type="EMBL" id="KAL3846292.1"/>
    </source>
</evidence>
<protein>
    <recommendedName>
        <fullName evidence="4">Transposase, Ptta/En/Spm, plant</fullName>
    </recommendedName>
</protein>
<name>A0ABD3UDD2_9LAMI</name>
<dbReference type="EMBL" id="JBJXBP010000002">
    <property type="protein sequence ID" value="KAL3846292.1"/>
    <property type="molecule type" value="Genomic_DNA"/>
</dbReference>
<evidence type="ECO:0000313" key="3">
    <source>
        <dbReference type="Proteomes" id="UP001634393"/>
    </source>
</evidence>
<proteinExistence type="predicted"/>
<evidence type="ECO:0008006" key="4">
    <source>
        <dbReference type="Google" id="ProtNLM"/>
    </source>
</evidence>
<dbReference type="AlphaFoldDB" id="A0ABD3UDD2"/>